<evidence type="ECO:0000313" key="2">
    <source>
        <dbReference type="Proteomes" id="UP001054945"/>
    </source>
</evidence>
<sequence>MDTNNPTSLQHSTLFVISLKMCNVPEIYALIKELDYNLHKNDLGKWEILSGKATRIISAFGIVQELEEKILAVLRAITIEISKWRYDHWKILSPEINLSIVCWKSEGIIDRLSTAISIINCTDLDIKKKFVLACYYSLENCILGLWDTMSSVNQDLVYENYYSGIVRFWILNKYRKTINWSKLARLYLNPLCLSNSTNYHDDSIWLRGFFDKLSPEEQLNCLSFTLQNTFEEHDNVHFSLSKININQHQEIFKNNPYQILRLYLNWPLQSSFIKVANQLWAYLPEEQFCSLLYFILFYRITCKWNDYDYIGLLRQFWQQSPDNFKEYAKEKTIFEAIKVVTKLHLIPIPKDVLEQKILETFLLEEVRCFHYHDYLI</sequence>
<dbReference type="EMBL" id="BPLR01015063">
    <property type="protein sequence ID" value="GIY73290.1"/>
    <property type="molecule type" value="Genomic_DNA"/>
</dbReference>
<accession>A0AAV4VVF5</accession>
<reference evidence="1 2" key="1">
    <citation type="submission" date="2021-06" db="EMBL/GenBank/DDBJ databases">
        <title>Caerostris extrusa draft genome.</title>
        <authorList>
            <person name="Kono N."/>
            <person name="Arakawa K."/>
        </authorList>
    </citation>
    <scope>NUCLEOTIDE SEQUENCE [LARGE SCALE GENOMIC DNA]</scope>
</reference>
<organism evidence="1 2">
    <name type="scientific">Caerostris extrusa</name>
    <name type="common">Bark spider</name>
    <name type="synonym">Caerostris bankana</name>
    <dbReference type="NCBI Taxonomy" id="172846"/>
    <lineage>
        <taxon>Eukaryota</taxon>
        <taxon>Metazoa</taxon>
        <taxon>Ecdysozoa</taxon>
        <taxon>Arthropoda</taxon>
        <taxon>Chelicerata</taxon>
        <taxon>Arachnida</taxon>
        <taxon>Araneae</taxon>
        <taxon>Araneomorphae</taxon>
        <taxon>Entelegynae</taxon>
        <taxon>Araneoidea</taxon>
        <taxon>Araneidae</taxon>
        <taxon>Caerostris</taxon>
    </lineage>
</organism>
<keyword evidence="2" id="KW-1185">Reference proteome</keyword>
<protein>
    <submittedName>
        <fullName evidence="1">Uncharacterized protein</fullName>
    </submittedName>
</protein>
<name>A0AAV4VVF5_CAEEX</name>
<proteinExistence type="predicted"/>
<comment type="caution">
    <text evidence="1">The sequence shown here is derived from an EMBL/GenBank/DDBJ whole genome shotgun (WGS) entry which is preliminary data.</text>
</comment>
<dbReference type="AlphaFoldDB" id="A0AAV4VVF5"/>
<evidence type="ECO:0000313" key="1">
    <source>
        <dbReference type="EMBL" id="GIY73290.1"/>
    </source>
</evidence>
<dbReference type="Proteomes" id="UP001054945">
    <property type="component" value="Unassembled WGS sequence"/>
</dbReference>
<gene>
    <name evidence="1" type="primary">AVEN_106593_1</name>
    <name evidence="1" type="ORF">CEXT_632651</name>
</gene>